<gene>
    <name evidence="2" type="ORF">HDF23_004611</name>
</gene>
<keyword evidence="1" id="KW-1133">Transmembrane helix</keyword>
<evidence type="ECO:0000313" key="3">
    <source>
        <dbReference type="Proteomes" id="UP000541583"/>
    </source>
</evidence>
<keyword evidence="3" id="KW-1185">Reference proteome</keyword>
<feature type="transmembrane region" description="Helical" evidence="1">
    <location>
        <begin position="109"/>
        <end position="128"/>
    </location>
</feature>
<keyword evidence="1" id="KW-0472">Membrane</keyword>
<comment type="caution">
    <text evidence="2">The sequence shown here is derived from an EMBL/GenBank/DDBJ whole genome shotgun (WGS) entry which is preliminary data.</text>
</comment>
<organism evidence="2 3">
    <name type="scientific">Mucilaginibacter lappiensis</name>
    <dbReference type="NCBI Taxonomy" id="354630"/>
    <lineage>
        <taxon>Bacteria</taxon>
        <taxon>Pseudomonadati</taxon>
        <taxon>Bacteroidota</taxon>
        <taxon>Sphingobacteriia</taxon>
        <taxon>Sphingobacteriales</taxon>
        <taxon>Sphingobacteriaceae</taxon>
        <taxon>Mucilaginibacter</taxon>
    </lineage>
</organism>
<keyword evidence="1" id="KW-0812">Transmembrane</keyword>
<proteinExistence type="predicted"/>
<name>A0ABR6PRP9_9SPHI</name>
<protein>
    <submittedName>
        <fullName evidence="2">Uncharacterized protein</fullName>
    </submittedName>
</protein>
<feature type="transmembrane region" description="Helical" evidence="1">
    <location>
        <begin position="32"/>
        <end position="51"/>
    </location>
</feature>
<accession>A0ABR6PRP9</accession>
<dbReference type="RefSeq" id="WP_139332383.1">
    <property type="nucleotide sequence ID" value="NZ_FTMG01000014.1"/>
</dbReference>
<sequence>MSNMFDICKVCFTFGKSNFTNMKSRFLIPRKFRIVGFILFIVGITSFFMVYTAPSYANNIYEINGVAKVAGAYGGCIRAIIMGLLIIGFSKEKVEDEQIAQLRLESLQWSVYINYIILVLCFFLIGGIGLLPVIILNMLTPVVFFIIRFRWKIFQNNRLIKE</sequence>
<dbReference type="Proteomes" id="UP000541583">
    <property type="component" value="Unassembled WGS sequence"/>
</dbReference>
<feature type="transmembrane region" description="Helical" evidence="1">
    <location>
        <begin position="134"/>
        <end position="151"/>
    </location>
</feature>
<reference evidence="2 3" key="1">
    <citation type="submission" date="2020-08" db="EMBL/GenBank/DDBJ databases">
        <title>Genomic Encyclopedia of Type Strains, Phase IV (KMG-V): Genome sequencing to study the core and pangenomes of soil and plant-associated prokaryotes.</title>
        <authorList>
            <person name="Whitman W."/>
        </authorList>
    </citation>
    <scope>NUCLEOTIDE SEQUENCE [LARGE SCALE GENOMIC DNA]</scope>
    <source>
        <strain evidence="2 3">ANJLi2</strain>
    </source>
</reference>
<evidence type="ECO:0000313" key="2">
    <source>
        <dbReference type="EMBL" id="MBB6111839.1"/>
    </source>
</evidence>
<feature type="transmembrane region" description="Helical" evidence="1">
    <location>
        <begin position="71"/>
        <end position="89"/>
    </location>
</feature>
<dbReference type="EMBL" id="JACHCB010000014">
    <property type="protein sequence ID" value="MBB6111839.1"/>
    <property type="molecule type" value="Genomic_DNA"/>
</dbReference>
<evidence type="ECO:0000256" key="1">
    <source>
        <dbReference type="SAM" id="Phobius"/>
    </source>
</evidence>